<organism evidence="1 2">
    <name type="scientific">Actinomadura parmotrematis</name>
    <dbReference type="NCBI Taxonomy" id="2864039"/>
    <lineage>
        <taxon>Bacteria</taxon>
        <taxon>Bacillati</taxon>
        <taxon>Actinomycetota</taxon>
        <taxon>Actinomycetes</taxon>
        <taxon>Streptosporangiales</taxon>
        <taxon>Thermomonosporaceae</taxon>
        <taxon>Actinomadura</taxon>
    </lineage>
</organism>
<dbReference type="Proteomes" id="UP000774570">
    <property type="component" value="Unassembled WGS sequence"/>
</dbReference>
<evidence type="ECO:0008006" key="3">
    <source>
        <dbReference type="Google" id="ProtNLM"/>
    </source>
</evidence>
<accession>A0ABS7FWU9</accession>
<protein>
    <recommendedName>
        <fullName evidence="3">GNAT family N-acetyltransferase</fullName>
    </recommendedName>
</protein>
<sequence>MTTRSPFVEMRRVAHFEDRKCATRRISTSSDQAVMSSGASGQDLGRALLAASLPFARSNGIDDAVIELEEGNAAGRLASEFSAWPMAHLPAERRARQRYLLPTA</sequence>
<name>A0ABS7FWU9_9ACTN</name>
<proteinExistence type="predicted"/>
<evidence type="ECO:0000313" key="1">
    <source>
        <dbReference type="EMBL" id="MBW8484893.1"/>
    </source>
</evidence>
<dbReference type="EMBL" id="JAIBOA010000013">
    <property type="protein sequence ID" value="MBW8484893.1"/>
    <property type="molecule type" value="Genomic_DNA"/>
</dbReference>
<evidence type="ECO:0000313" key="2">
    <source>
        <dbReference type="Proteomes" id="UP000774570"/>
    </source>
</evidence>
<dbReference type="RefSeq" id="WP_220168122.1">
    <property type="nucleotide sequence ID" value="NZ_JAIBOA010000013.1"/>
</dbReference>
<reference evidence="1 2" key="1">
    <citation type="submission" date="2021-07" db="EMBL/GenBank/DDBJ databases">
        <title>Actinomadura sp. PM05-2 isolated from lichen.</title>
        <authorList>
            <person name="Somphong A."/>
            <person name="Phongsopitanun W."/>
            <person name="Tanasupawat S."/>
            <person name="Peongsungnone V."/>
        </authorList>
    </citation>
    <scope>NUCLEOTIDE SEQUENCE [LARGE SCALE GENOMIC DNA]</scope>
    <source>
        <strain evidence="1 2">PM05-2</strain>
    </source>
</reference>
<gene>
    <name evidence="1" type="ORF">K1Y72_21095</name>
</gene>
<keyword evidence="2" id="KW-1185">Reference proteome</keyword>
<comment type="caution">
    <text evidence="1">The sequence shown here is derived from an EMBL/GenBank/DDBJ whole genome shotgun (WGS) entry which is preliminary data.</text>
</comment>